<feature type="compositionally biased region" description="Basic and acidic residues" evidence="1">
    <location>
        <begin position="106"/>
        <end position="116"/>
    </location>
</feature>
<dbReference type="EMBL" id="CAJNJA010010055">
    <property type="protein sequence ID" value="CAE7253253.1"/>
    <property type="molecule type" value="Genomic_DNA"/>
</dbReference>
<dbReference type="Proteomes" id="UP000601435">
    <property type="component" value="Unassembled WGS sequence"/>
</dbReference>
<accession>A0A812LWR0</accession>
<gene>
    <name evidence="2" type="ORF">SNEC2469_LOCUS5373</name>
</gene>
<organism evidence="2 3">
    <name type="scientific">Symbiodinium necroappetens</name>
    <dbReference type="NCBI Taxonomy" id="1628268"/>
    <lineage>
        <taxon>Eukaryota</taxon>
        <taxon>Sar</taxon>
        <taxon>Alveolata</taxon>
        <taxon>Dinophyceae</taxon>
        <taxon>Suessiales</taxon>
        <taxon>Symbiodiniaceae</taxon>
        <taxon>Symbiodinium</taxon>
    </lineage>
</organism>
<evidence type="ECO:0000256" key="1">
    <source>
        <dbReference type="SAM" id="MobiDB-lite"/>
    </source>
</evidence>
<name>A0A812LWR0_9DINO</name>
<evidence type="ECO:0000313" key="3">
    <source>
        <dbReference type="Proteomes" id="UP000601435"/>
    </source>
</evidence>
<keyword evidence="3" id="KW-1185">Reference proteome</keyword>
<dbReference type="OrthoDB" id="428335at2759"/>
<dbReference type="AlphaFoldDB" id="A0A812LWR0"/>
<reference evidence="2" key="1">
    <citation type="submission" date="2021-02" db="EMBL/GenBank/DDBJ databases">
        <authorList>
            <person name="Dougan E. K."/>
            <person name="Rhodes N."/>
            <person name="Thang M."/>
            <person name="Chan C."/>
        </authorList>
    </citation>
    <scope>NUCLEOTIDE SEQUENCE</scope>
</reference>
<proteinExistence type="predicted"/>
<feature type="compositionally biased region" description="Polar residues" evidence="1">
    <location>
        <begin position="118"/>
        <end position="130"/>
    </location>
</feature>
<evidence type="ECO:0000313" key="2">
    <source>
        <dbReference type="EMBL" id="CAE7253253.1"/>
    </source>
</evidence>
<protein>
    <submittedName>
        <fullName evidence="2">Uncharacterized protein</fullName>
    </submittedName>
</protein>
<feature type="non-terminal residue" evidence="2">
    <location>
        <position position="1"/>
    </location>
</feature>
<comment type="caution">
    <text evidence="2">The sequence shown here is derived from an EMBL/GenBank/DDBJ whole genome shotgun (WGS) entry which is preliminary data.</text>
</comment>
<feature type="region of interest" description="Disordered" evidence="1">
    <location>
        <begin position="106"/>
        <end position="130"/>
    </location>
</feature>
<sequence length="130" mass="13686">MTASLLTALGLAGHELTITEVVEGTYRRLGRIQAHQRRLATAWTVQYQVVTALSRANTLSEAVADIGQDLASFQAILASAFSAAGVDDSSLMLSSFGAVSMQVQARSDDSQIKDPDTSDPNVTVDASNAT</sequence>